<gene>
    <name evidence="1" type="ORF">RM423_09835</name>
</gene>
<reference evidence="2" key="1">
    <citation type="submission" date="2023-07" db="EMBL/GenBank/DDBJ databases">
        <title>30 novel species of actinomycetes from the DSMZ collection.</title>
        <authorList>
            <person name="Nouioui I."/>
        </authorList>
    </citation>
    <scope>NUCLEOTIDE SEQUENCE [LARGE SCALE GENOMIC DNA]</scope>
    <source>
        <strain evidence="2">DSM 44399</strain>
    </source>
</reference>
<dbReference type="Proteomes" id="UP001183176">
    <property type="component" value="Unassembled WGS sequence"/>
</dbReference>
<dbReference type="EMBL" id="JAVREH010000009">
    <property type="protein sequence ID" value="MDT0261694.1"/>
    <property type="molecule type" value="Genomic_DNA"/>
</dbReference>
<sequence>MAGDQLHRAVPLRHVRPDIRQLPAIGLVVETSCRFLRQALATLGWHSCRTVPGDTGFEVLLPLTSRTTEES</sequence>
<proteinExistence type="predicted"/>
<accession>A0ABU2JB44</accession>
<comment type="caution">
    <text evidence="1">The sequence shown here is derived from an EMBL/GenBank/DDBJ whole genome shotgun (WGS) entry which is preliminary data.</text>
</comment>
<evidence type="ECO:0000313" key="2">
    <source>
        <dbReference type="Proteomes" id="UP001183176"/>
    </source>
</evidence>
<organism evidence="1 2">
    <name type="scientific">Jatrophihabitans lederbergiae</name>
    <dbReference type="NCBI Taxonomy" id="3075547"/>
    <lineage>
        <taxon>Bacteria</taxon>
        <taxon>Bacillati</taxon>
        <taxon>Actinomycetota</taxon>
        <taxon>Actinomycetes</taxon>
        <taxon>Jatrophihabitantales</taxon>
        <taxon>Jatrophihabitantaceae</taxon>
        <taxon>Jatrophihabitans</taxon>
    </lineage>
</organism>
<keyword evidence="2" id="KW-1185">Reference proteome</keyword>
<evidence type="ECO:0000313" key="1">
    <source>
        <dbReference type="EMBL" id="MDT0261694.1"/>
    </source>
</evidence>
<name>A0ABU2JB44_9ACTN</name>
<protein>
    <submittedName>
        <fullName evidence="1">Uncharacterized protein</fullName>
    </submittedName>
</protein>
<dbReference type="RefSeq" id="WP_311422847.1">
    <property type="nucleotide sequence ID" value="NZ_JAVREH010000009.1"/>
</dbReference>